<feature type="region of interest" description="Disordered" evidence="1">
    <location>
        <begin position="159"/>
        <end position="193"/>
    </location>
</feature>
<feature type="compositionally biased region" description="Basic and acidic residues" evidence="1">
    <location>
        <begin position="159"/>
        <end position="174"/>
    </location>
</feature>
<sequence length="193" mass="21584">MYRHVLEPVPGKNCCVLKCGAAVCIAKSSVPRGQLGLRCDLGGGRRRTLRNQHSDCPFHLYARRLRSGKWEINVQNATHSHEAAPLALHPVACRLSSGQRLAEIGEEQEALKAEMQYNDIGASCGFPWRVVAIRKRVRSSEFARNFTQQLERLMETCNKQDKSGNGDAQEDTRDQLNNLQGNKQLQTHSFAAT</sequence>
<dbReference type="EMBL" id="JAENGZ010000316">
    <property type="protein sequence ID" value="KAG6962218.1"/>
    <property type="molecule type" value="Genomic_DNA"/>
</dbReference>
<evidence type="ECO:0000256" key="1">
    <source>
        <dbReference type="SAM" id="MobiDB-lite"/>
    </source>
</evidence>
<reference evidence="2" key="1">
    <citation type="submission" date="2021-01" db="EMBL/GenBank/DDBJ databases">
        <title>Phytophthora aleatoria, a newly-described species from Pinus radiata is distinct from Phytophthora cactorum isolates based on comparative genomics.</title>
        <authorList>
            <person name="Mcdougal R."/>
            <person name="Panda P."/>
            <person name="Williams N."/>
            <person name="Studholme D.J."/>
        </authorList>
    </citation>
    <scope>NUCLEOTIDE SEQUENCE</scope>
    <source>
        <strain evidence="2">NZFS 3830</strain>
    </source>
</reference>
<dbReference type="Proteomes" id="UP000688947">
    <property type="component" value="Unassembled WGS sequence"/>
</dbReference>
<gene>
    <name evidence="2" type="ORF">JG687_00007269</name>
</gene>
<feature type="compositionally biased region" description="Low complexity" evidence="1">
    <location>
        <begin position="175"/>
        <end position="186"/>
    </location>
</feature>
<accession>A0A8T1UHX9</accession>
<organism evidence="2 3">
    <name type="scientific">Phytophthora cactorum</name>
    <dbReference type="NCBI Taxonomy" id="29920"/>
    <lineage>
        <taxon>Eukaryota</taxon>
        <taxon>Sar</taxon>
        <taxon>Stramenopiles</taxon>
        <taxon>Oomycota</taxon>
        <taxon>Peronosporomycetes</taxon>
        <taxon>Peronosporales</taxon>
        <taxon>Peronosporaceae</taxon>
        <taxon>Phytophthora</taxon>
    </lineage>
</organism>
<evidence type="ECO:0000313" key="2">
    <source>
        <dbReference type="EMBL" id="KAG6962218.1"/>
    </source>
</evidence>
<protein>
    <submittedName>
        <fullName evidence="2">Uncharacterized protein</fullName>
    </submittedName>
</protein>
<evidence type="ECO:0000313" key="3">
    <source>
        <dbReference type="Proteomes" id="UP000688947"/>
    </source>
</evidence>
<comment type="caution">
    <text evidence="2">The sequence shown here is derived from an EMBL/GenBank/DDBJ whole genome shotgun (WGS) entry which is preliminary data.</text>
</comment>
<name>A0A8T1UHX9_9STRA</name>
<dbReference type="AlphaFoldDB" id="A0A8T1UHX9"/>
<proteinExistence type="predicted"/>
<dbReference type="VEuPathDB" id="FungiDB:PC110_g12591"/>
<dbReference type="OrthoDB" id="10328353at2759"/>